<proteinExistence type="predicted"/>
<protein>
    <submittedName>
        <fullName evidence="1">Uncharacterized protein</fullName>
    </submittedName>
</protein>
<dbReference type="Proteomes" id="UP001211987">
    <property type="component" value="Unassembled WGS sequence"/>
</dbReference>
<reference evidence="1" key="1">
    <citation type="submission" date="2023-01" db="EMBL/GenBank/DDBJ databases">
        <title>Human gut microbiome strain richness.</title>
        <authorList>
            <person name="Chen-Liaw A."/>
        </authorList>
    </citation>
    <scope>NUCLEOTIDE SEQUENCE</scope>
    <source>
        <strain evidence="1">1001217st2_G6_1001217B_191108</strain>
    </source>
</reference>
<gene>
    <name evidence="1" type="ORF">PM738_15310</name>
</gene>
<dbReference type="AlphaFoldDB" id="A0AB35IQS8"/>
<organism evidence="1 2">
    <name type="scientific">Thomasclavelia ramosa</name>
    <dbReference type="NCBI Taxonomy" id="1547"/>
    <lineage>
        <taxon>Bacteria</taxon>
        <taxon>Bacillati</taxon>
        <taxon>Bacillota</taxon>
        <taxon>Erysipelotrichia</taxon>
        <taxon>Erysipelotrichales</taxon>
        <taxon>Coprobacillaceae</taxon>
        <taxon>Thomasclavelia</taxon>
    </lineage>
</organism>
<evidence type="ECO:0000313" key="2">
    <source>
        <dbReference type="Proteomes" id="UP001211987"/>
    </source>
</evidence>
<accession>A0AB35IQS8</accession>
<dbReference type="RefSeq" id="WP_008791080.1">
    <property type="nucleotide sequence ID" value="NZ_CP083622.1"/>
</dbReference>
<evidence type="ECO:0000313" key="1">
    <source>
        <dbReference type="EMBL" id="MDB7085175.1"/>
    </source>
</evidence>
<sequence>MKITNHSDIKRFSKIEFLVYEYVNLMALVNPAVGYLSEDAVKFFIMYSIDTYDDRNNSSYTTMNESVYTLEKRIENGDYKDNRKLLDRFNHFKQILKDTEPLYLKVNDEKKEKSRWTTITFTKNQLGKTYMANGREVCNIRLPIGCNYERYALTVPKSLISESNYSNTMYFRTTENFIHSITTFDDKTKSWLKVELDTDTLKKEMHSIFKNHKKDTNINKTELEKINKNSCARSR</sequence>
<dbReference type="EMBL" id="JAQLKE010000032">
    <property type="protein sequence ID" value="MDB7085175.1"/>
    <property type="molecule type" value="Genomic_DNA"/>
</dbReference>
<name>A0AB35IQS8_9FIRM</name>
<comment type="caution">
    <text evidence="1">The sequence shown here is derived from an EMBL/GenBank/DDBJ whole genome shotgun (WGS) entry which is preliminary data.</text>
</comment>